<reference evidence="2" key="2">
    <citation type="submission" date="2016-01" db="EMBL/GenBank/DDBJ databases">
        <title>Diatom-associated endosymboitic cyanobacterium lacks core nitrogen metabolism enzymes.</title>
        <authorList>
            <person name="Hilton J.A."/>
            <person name="Foster R.A."/>
            <person name="Tripp H.J."/>
            <person name="Carter B.J."/>
            <person name="Zehr J.P."/>
            <person name="Villareal T.A."/>
        </authorList>
    </citation>
    <scope>NUCLEOTIDE SEQUENCE [LARGE SCALE GENOMIC DNA]</scope>
    <source>
        <strain evidence="2">HH01</strain>
    </source>
</reference>
<comment type="caution">
    <text evidence="1">The sequence shown here is derived from an EMBL/GenBank/DDBJ whole genome shotgun (WGS) entry which is preliminary data.</text>
</comment>
<dbReference type="AlphaFoldDB" id="M1X579"/>
<dbReference type="InterPro" id="IPR020885">
    <property type="entry name" value="UPF0367"/>
</dbReference>
<dbReference type="Proteomes" id="UP000053051">
    <property type="component" value="Unassembled WGS sequence"/>
</dbReference>
<gene>
    <name evidence="1" type="ORF">RINTHH_9960</name>
</gene>
<sequence length="89" mass="9638">MFTIDICVKNTAFPMSIQRKSAEEAEAVYKRIIAAIQSGQPAIMELECEGKVEKKIAIHTTEISAIQISKKDGVATGSGRPPGFLTLTE</sequence>
<keyword evidence="2" id="KW-1185">Reference proteome</keyword>
<evidence type="ECO:0000313" key="2">
    <source>
        <dbReference type="Proteomes" id="UP000053051"/>
    </source>
</evidence>
<dbReference type="EMBL" id="CAIY01000037">
    <property type="protein sequence ID" value="CCH67151.1"/>
    <property type="molecule type" value="Genomic_DNA"/>
</dbReference>
<dbReference type="Pfam" id="PF26132">
    <property type="entry name" value="UPF0367"/>
    <property type="match status" value="1"/>
</dbReference>
<dbReference type="NCBIfam" id="NF010236">
    <property type="entry name" value="PRK13683.1"/>
    <property type="match status" value="1"/>
</dbReference>
<protein>
    <submittedName>
        <fullName evidence="1">Uncharacterized protein</fullName>
    </submittedName>
</protein>
<dbReference type="RefSeq" id="WP_008233355.1">
    <property type="nucleotide sequence ID" value="NZ_CAIY01000037.1"/>
</dbReference>
<dbReference type="OrthoDB" id="516864at2"/>
<dbReference type="STRING" id="1165094.RINTHH_9960"/>
<name>M1X579_9NOST</name>
<organism evidence="1 2">
    <name type="scientific">Richelia intracellularis HH01</name>
    <dbReference type="NCBI Taxonomy" id="1165094"/>
    <lineage>
        <taxon>Bacteria</taxon>
        <taxon>Bacillati</taxon>
        <taxon>Cyanobacteriota</taxon>
        <taxon>Cyanophyceae</taxon>
        <taxon>Nostocales</taxon>
        <taxon>Nostocaceae</taxon>
        <taxon>Richelia</taxon>
    </lineage>
</organism>
<evidence type="ECO:0000313" key="1">
    <source>
        <dbReference type="EMBL" id="CCH67151.1"/>
    </source>
</evidence>
<reference evidence="1 2" key="1">
    <citation type="submission" date="2012-05" db="EMBL/GenBank/DDBJ databases">
        <authorList>
            <person name="Hilton J."/>
        </authorList>
    </citation>
    <scope>NUCLEOTIDE SEQUENCE [LARGE SCALE GENOMIC DNA]</scope>
    <source>
        <strain evidence="1 2">HH01</strain>
    </source>
</reference>
<accession>M1X579</accession>
<proteinExistence type="predicted"/>